<sequence length="63" mass="7169">MMADNHAMHRSGGGQFFVCLQIFRRHPVMSTVIRLSRGHLLPSSRPAGHNLRMDSMPITRCHD</sequence>
<evidence type="ECO:0000256" key="1">
    <source>
        <dbReference type="SAM" id="MobiDB-lite"/>
    </source>
</evidence>
<reference evidence="2 3" key="1">
    <citation type="submission" date="2019-08" db="EMBL/GenBank/DDBJ databases">
        <title>Deep-cultivation of Planctomycetes and their phenomic and genomic characterization uncovers novel biology.</title>
        <authorList>
            <person name="Wiegand S."/>
            <person name="Jogler M."/>
            <person name="Boedeker C."/>
            <person name="Pinto D."/>
            <person name="Vollmers J."/>
            <person name="Rivas-Marin E."/>
            <person name="Kohn T."/>
            <person name="Peeters S.H."/>
            <person name="Heuer A."/>
            <person name="Rast P."/>
            <person name="Oberbeckmann S."/>
            <person name="Bunk B."/>
            <person name="Jeske O."/>
            <person name="Meyerdierks A."/>
            <person name="Storesund J.E."/>
            <person name="Kallscheuer N."/>
            <person name="Luecker S."/>
            <person name="Lage O.M."/>
            <person name="Pohl T."/>
            <person name="Merkel B.J."/>
            <person name="Hornburger P."/>
            <person name="Mueller R.-W."/>
            <person name="Bruemmer F."/>
            <person name="Labrenz M."/>
            <person name="Spormann A.M."/>
            <person name="Op Den Camp H."/>
            <person name="Overmann J."/>
            <person name="Amann R."/>
            <person name="Jetten M.S.M."/>
            <person name="Mascher T."/>
            <person name="Medema M.H."/>
            <person name="Devos D.P."/>
            <person name="Kaster A.-K."/>
            <person name="Ovreas L."/>
            <person name="Rohde M."/>
            <person name="Galperin M.Y."/>
            <person name="Jogler C."/>
        </authorList>
    </citation>
    <scope>NUCLEOTIDE SEQUENCE [LARGE SCALE GENOMIC DNA]</scope>
    <source>
        <strain evidence="2 3">LF1</strain>
    </source>
</reference>
<dbReference type="AlphaFoldDB" id="A0A5B1CBX7"/>
<comment type="caution">
    <text evidence="2">The sequence shown here is derived from an EMBL/GenBank/DDBJ whole genome shotgun (WGS) entry which is preliminary data.</text>
</comment>
<keyword evidence="3" id="KW-1185">Reference proteome</keyword>
<evidence type="ECO:0000313" key="2">
    <source>
        <dbReference type="EMBL" id="KAA1257159.1"/>
    </source>
</evidence>
<evidence type="ECO:0000313" key="3">
    <source>
        <dbReference type="Proteomes" id="UP000322699"/>
    </source>
</evidence>
<proteinExistence type="predicted"/>
<name>A0A5B1CBX7_9BACT</name>
<feature type="region of interest" description="Disordered" evidence="1">
    <location>
        <begin position="44"/>
        <end position="63"/>
    </location>
</feature>
<gene>
    <name evidence="2" type="ORF">LF1_55590</name>
</gene>
<protein>
    <submittedName>
        <fullName evidence="2">Uncharacterized protein</fullName>
    </submittedName>
</protein>
<organism evidence="2 3">
    <name type="scientific">Rubripirellula obstinata</name>
    <dbReference type="NCBI Taxonomy" id="406547"/>
    <lineage>
        <taxon>Bacteria</taxon>
        <taxon>Pseudomonadati</taxon>
        <taxon>Planctomycetota</taxon>
        <taxon>Planctomycetia</taxon>
        <taxon>Pirellulales</taxon>
        <taxon>Pirellulaceae</taxon>
        <taxon>Rubripirellula</taxon>
    </lineage>
</organism>
<dbReference type="Proteomes" id="UP000322699">
    <property type="component" value="Unassembled WGS sequence"/>
</dbReference>
<accession>A0A5B1CBX7</accession>
<dbReference type="EMBL" id="VRLW01000004">
    <property type="protein sequence ID" value="KAA1257159.1"/>
    <property type="molecule type" value="Genomic_DNA"/>
</dbReference>